<keyword evidence="4" id="KW-1185">Reference proteome</keyword>
<dbReference type="Gene3D" id="3.90.190.10">
    <property type="entry name" value="Protein tyrosine phosphatase superfamily"/>
    <property type="match status" value="1"/>
</dbReference>
<dbReference type="GO" id="GO:0005737">
    <property type="term" value="C:cytoplasm"/>
    <property type="evidence" value="ECO:0007669"/>
    <property type="project" value="TreeGrafter"/>
</dbReference>
<accession>A0AAD5Y8H6</accession>
<dbReference type="Proteomes" id="UP001210925">
    <property type="component" value="Unassembled WGS sequence"/>
</dbReference>
<dbReference type="SUPFAM" id="SSF52799">
    <property type="entry name" value="(Phosphotyrosine protein) phosphatases II"/>
    <property type="match status" value="1"/>
</dbReference>
<dbReference type="InterPro" id="IPR033421">
    <property type="entry name" value="Rit1_DUSP-like"/>
</dbReference>
<evidence type="ECO:0000313" key="3">
    <source>
        <dbReference type="EMBL" id="KAJ3257885.1"/>
    </source>
</evidence>
<reference evidence="3" key="1">
    <citation type="submission" date="2020-05" db="EMBL/GenBank/DDBJ databases">
        <title>Phylogenomic resolution of chytrid fungi.</title>
        <authorList>
            <person name="Stajich J.E."/>
            <person name="Amses K."/>
            <person name="Simmons R."/>
            <person name="Seto K."/>
            <person name="Myers J."/>
            <person name="Bonds A."/>
            <person name="Quandt C.A."/>
            <person name="Barry K."/>
            <person name="Liu P."/>
            <person name="Grigoriev I."/>
            <person name="Longcore J.E."/>
            <person name="James T.Y."/>
        </authorList>
    </citation>
    <scope>NUCLEOTIDE SEQUENCE</scope>
    <source>
        <strain evidence="3">PLAUS21</strain>
    </source>
</reference>
<dbReference type="PANTHER" id="PTHR31811:SF0">
    <property type="entry name" value="TRNA A64-2'-O-RIBOSYLPHOSPHATE TRANSFERASE"/>
    <property type="match status" value="1"/>
</dbReference>
<gene>
    <name evidence="3" type="ORF">HK103_004176</name>
</gene>
<evidence type="ECO:0000259" key="1">
    <source>
        <dbReference type="Pfam" id="PF04179"/>
    </source>
</evidence>
<protein>
    <recommendedName>
        <fullName evidence="5">Initiator tRNA phosphoribosyl transferase</fullName>
    </recommendedName>
</protein>
<evidence type="ECO:0008006" key="5">
    <source>
        <dbReference type="Google" id="ProtNLM"/>
    </source>
</evidence>
<name>A0AAD5Y8H6_9FUNG</name>
<dbReference type="EMBL" id="JADGKB010000033">
    <property type="protein sequence ID" value="KAJ3257885.1"/>
    <property type="molecule type" value="Genomic_DNA"/>
</dbReference>
<evidence type="ECO:0000313" key="4">
    <source>
        <dbReference type="Proteomes" id="UP001210925"/>
    </source>
</evidence>
<dbReference type="GO" id="GO:0043399">
    <property type="term" value="F:tRNA adenosine(64)-2'-O-ribosylphosphate transferase activity"/>
    <property type="evidence" value="ECO:0007669"/>
    <property type="project" value="InterPro"/>
</dbReference>
<dbReference type="Pfam" id="PF04179">
    <property type="entry name" value="Init_tRNA_PT"/>
    <property type="match status" value="1"/>
</dbReference>
<dbReference type="AlphaFoldDB" id="A0AAD5Y8H6"/>
<sequence>MQEIRKDSKSLPNRVKSIIHDAQFVEFIAARIPQLPVIPNERAGCWYASPKLQSHGKSVYFKSTDGHFGQWDFSLKRMNYHILKFIGESQGAIIVDITRKGKRFPDSLSKTIPIWCAVINHAIKKISGVQGWDCKLYTSRTSVSESEESQIEERIPGFVERLLSSSIDLNNLPNYIKKPLRPVWIHPSTRMFCANDDNLLWSAEEFGELPFYPIVCLSASISNAQDMQNDEEPIFPIQNSFTYIQGAADDSEMWAPGITFKHFWAASKDITMDTRNAKIEEIFSKIKENVFSATAVNNYDWIGDTGIAIGNRASANPESCWDNFDYIINCGAPEYAYSSSSKYLYLDIPEGKKGQSNLFSSISPVLTKLEGLKEFPKRLLIHCMQGKDRSVGIAMAVLIHFNGRISSRFSFLSNPTKESILNCLLVIQSYRHVAAPSRATMKKINLYFIK</sequence>
<organism evidence="3 4">
    <name type="scientific">Boothiomyces macroporosus</name>
    <dbReference type="NCBI Taxonomy" id="261099"/>
    <lineage>
        <taxon>Eukaryota</taxon>
        <taxon>Fungi</taxon>
        <taxon>Fungi incertae sedis</taxon>
        <taxon>Chytridiomycota</taxon>
        <taxon>Chytridiomycota incertae sedis</taxon>
        <taxon>Chytridiomycetes</taxon>
        <taxon>Rhizophydiales</taxon>
        <taxon>Terramycetaceae</taxon>
        <taxon>Boothiomyces</taxon>
    </lineage>
</organism>
<feature type="domain" description="Rit1 N-terminal" evidence="2">
    <location>
        <begin position="4"/>
        <end position="286"/>
    </location>
</feature>
<feature type="domain" description="Rit1 DUSP-like" evidence="1">
    <location>
        <begin position="342"/>
        <end position="447"/>
    </location>
</feature>
<dbReference type="InterPro" id="IPR033449">
    <property type="entry name" value="Rit1_N"/>
</dbReference>
<comment type="caution">
    <text evidence="3">The sequence shown here is derived from an EMBL/GenBank/DDBJ whole genome shotgun (WGS) entry which is preliminary data.</text>
</comment>
<proteinExistence type="predicted"/>
<dbReference type="InterPro" id="IPR007306">
    <property type="entry name" value="Rit1"/>
</dbReference>
<dbReference type="PANTHER" id="PTHR31811">
    <property type="entry name" value="TRNA A64-2'-O-RIBOSYLPHOSPHATE TRANSFERASE"/>
    <property type="match status" value="1"/>
</dbReference>
<dbReference type="Pfam" id="PF17184">
    <property type="entry name" value="Rit1_C"/>
    <property type="match status" value="1"/>
</dbReference>
<evidence type="ECO:0000259" key="2">
    <source>
        <dbReference type="Pfam" id="PF17184"/>
    </source>
</evidence>
<dbReference type="PIRSF" id="PIRSF007747">
    <property type="entry name" value="Ribosyl_Ptfrase"/>
    <property type="match status" value="1"/>
</dbReference>
<dbReference type="InterPro" id="IPR029021">
    <property type="entry name" value="Prot-tyrosine_phosphatase-like"/>
</dbReference>
<dbReference type="GO" id="GO:0019988">
    <property type="term" value="P:charged-tRNA amino acid modification"/>
    <property type="evidence" value="ECO:0007669"/>
    <property type="project" value="InterPro"/>
</dbReference>